<dbReference type="InterPro" id="IPR005135">
    <property type="entry name" value="Endo/exonuclease/phosphatase"/>
</dbReference>
<dbReference type="PANTHER" id="PTHR12121:SF28">
    <property type="entry name" value="PROTEIN ANGEL HOMOLOG 1"/>
    <property type="match status" value="1"/>
</dbReference>
<protein>
    <recommendedName>
        <fullName evidence="3">Endonuclease/exonuclease/phosphatase domain-containing protein</fullName>
    </recommendedName>
</protein>
<dbReference type="EMBL" id="JAFDVH010000013">
    <property type="protein sequence ID" value="KAG7466395.1"/>
    <property type="molecule type" value="Genomic_DNA"/>
</dbReference>
<dbReference type="OrthoDB" id="10253982at2759"/>
<proteinExistence type="predicted"/>
<keyword evidence="2" id="KW-0472">Membrane</keyword>
<evidence type="ECO:0000256" key="1">
    <source>
        <dbReference type="SAM" id="MobiDB-lite"/>
    </source>
</evidence>
<feature type="domain" description="Endonuclease/exonuclease/phosphatase" evidence="3">
    <location>
        <begin position="315"/>
        <end position="668"/>
    </location>
</feature>
<dbReference type="Proteomes" id="UP001046870">
    <property type="component" value="Chromosome 13"/>
</dbReference>
<feature type="region of interest" description="Disordered" evidence="1">
    <location>
        <begin position="141"/>
        <end position="221"/>
    </location>
</feature>
<reference evidence="4" key="1">
    <citation type="submission" date="2021-01" db="EMBL/GenBank/DDBJ databases">
        <authorList>
            <person name="Zahm M."/>
            <person name="Roques C."/>
            <person name="Cabau C."/>
            <person name="Klopp C."/>
            <person name="Donnadieu C."/>
            <person name="Jouanno E."/>
            <person name="Lampietro C."/>
            <person name="Louis A."/>
            <person name="Herpin A."/>
            <person name="Echchiki A."/>
            <person name="Berthelot C."/>
            <person name="Parey E."/>
            <person name="Roest-Crollius H."/>
            <person name="Braasch I."/>
            <person name="Postlethwait J."/>
            <person name="Bobe J."/>
            <person name="Montfort J."/>
            <person name="Bouchez O."/>
            <person name="Begum T."/>
            <person name="Mejri S."/>
            <person name="Adams A."/>
            <person name="Chen W.-J."/>
            <person name="Guiguen Y."/>
        </authorList>
    </citation>
    <scope>NUCLEOTIDE SEQUENCE</scope>
    <source>
        <strain evidence="4">YG-15Mar2019-1</strain>
        <tissue evidence="4">Brain</tissue>
    </source>
</reference>
<dbReference type="Pfam" id="PF03372">
    <property type="entry name" value="Exo_endo_phos"/>
    <property type="match status" value="1"/>
</dbReference>
<keyword evidence="2" id="KW-0812">Transmembrane</keyword>
<keyword evidence="5" id="KW-1185">Reference proteome</keyword>
<dbReference type="InterPro" id="IPR050410">
    <property type="entry name" value="CCR4/nocturin_mRNA_transcr"/>
</dbReference>
<organism evidence="4 5">
    <name type="scientific">Megalops atlanticus</name>
    <name type="common">Tarpon</name>
    <name type="synonym">Clupea gigantea</name>
    <dbReference type="NCBI Taxonomy" id="7932"/>
    <lineage>
        <taxon>Eukaryota</taxon>
        <taxon>Metazoa</taxon>
        <taxon>Chordata</taxon>
        <taxon>Craniata</taxon>
        <taxon>Vertebrata</taxon>
        <taxon>Euteleostomi</taxon>
        <taxon>Actinopterygii</taxon>
        <taxon>Neopterygii</taxon>
        <taxon>Teleostei</taxon>
        <taxon>Elopiformes</taxon>
        <taxon>Megalopidae</taxon>
        <taxon>Megalops</taxon>
    </lineage>
</organism>
<sequence>MNKVLTIQETRGDVSVGMIGTLVYYVLFPLTRFVYSFSGKTQKHSPVREGLSVFMNGSEVWDGGGTPVQRLSEEQTACPGQCLSVDTVPQQQTEEGPRGGVTWEGVTHAQEPGEEGEEEAGDVKKEGVALVCEKGKEGVTLREEPGMEVGSPLAESCERGVGTQEEEGGVRQQEGLGSEGLVPEGVTEKEGQQLGAEAEAPGSDPGAKSAETDVGEQHHAASSTVLDLGALLSETSMETWGGFAQPLHPGWHFPTGPGLSDVVHCPSWQFPGMSYYPFQEVVPFEVVWRVWESLPGARSEPEPPQGHDLFEFTVMSYNILAQDLLEANMDLYRHCAPEVLAWEFRFQNILGEFQKWDPDILCLQEVQENHYTEQLRPALSDLGYACVYMRRTGAKTDGCAICYRQSRFSQVSCRLVEFYRPQVEMLHRDNVGVVLLLQPITLQGSEVRVQGPPLCVANTHLLFNPRRGDVKLAQLAILFAEIDNVVKSWRLKGTCCPIILCGDFNSVPNMPLYQFITTGQLYYHGLPAWMISGQEDLSYKTHHRRLFAPLWPSSLGISDSCQFVSGCAREGKKSGSLHYDRDFLLQLRFCEAALIRPETLELIPGVTDATPDPWEKQPCIPRFRGTIRHALNLRSAYSHFISGTNRPEVTTLHSEFGATVDYIFYSAGPGDCGQWEVSGHQQEGGLKLIGHLALLSEEDLWPMKGLPNEIFSSDHLCLLAKFQLDPGHA</sequence>
<feature type="transmembrane region" description="Helical" evidence="2">
    <location>
        <begin position="12"/>
        <end position="35"/>
    </location>
</feature>
<dbReference type="PANTHER" id="PTHR12121">
    <property type="entry name" value="CARBON CATABOLITE REPRESSOR PROTEIN 4"/>
    <property type="match status" value="1"/>
</dbReference>
<accession>A0A9D3PRM4</accession>
<gene>
    <name evidence="4" type="ORF">MATL_G00164280</name>
</gene>
<keyword evidence="2" id="KW-1133">Transmembrane helix</keyword>
<name>A0A9D3PRM4_MEGAT</name>
<evidence type="ECO:0000259" key="3">
    <source>
        <dbReference type="Pfam" id="PF03372"/>
    </source>
</evidence>
<dbReference type="GO" id="GO:0000175">
    <property type="term" value="F:3'-5'-RNA exonuclease activity"/>
    <property type="evidence" value="ECO:0007669"/>
    <property type="project" value="TreeGrafter"/>
</dbReference>
<dbReference type="InterPro" id="IPR036691">
    <property type="entry name" value="Endo/exonu/phosph_ase_sf"/>
</dbReference>
<evidence type="ECO:0000256" key="2">
    <source>
        <dbReference type="SAM" id="Phobius"/>
    </source>
</evidence>
<dbReference type="Gene3D" id="3.60.10.10">
    <property type="entry name" value="Endonuclease/exonuclease/phosphatase"/>
    <property type="match status" value="1"/>
</dbReference>
<dbReference type="SUPFAM" id="SSF56219">
    <property type="entry name" value="DNase I-like"/>
    <property type="match status" value="1"/>
</dbReference>
<evidence type="ECO:0000313" key="5">
    <source>
        <dbReference type="Proteomes" id="UP001046870"/>
    </source>
</evidence>
<comment type="caution">
    <text evidence="4">The sequence shown here is derived from an EMBL/GenBank/DDBJ whole genome shotgun (WGS) entry which is preliminary data.</text>
</comment>
<dbReference type="AlphaFoldDB" id="A0A9D3PRM4"/>
<evidence type="ECO:0000313" key="4">
    <source>
        <dbReference type="EMBL" id="KAG7466395.1"/>
    </source>
</evidence>